<protein>
    <submittedName>
        <fullName evidence="7">Ribose/galactose ABC transporter permease</fullName>
    </submittedName>
</protein>
<feature type="transmembrane region" description="Helical" evidence="6">
    <location>
        <begin position="65"/>
        <end position="87"/>
    </location>
</feature>
<dbReference type="CDD" id="cd06580">
    <property type="entry name" value="TM_PBP1_transp_TpRbsC_like"/>
    <property type="match status" value="1"/>
</dbReference>
<feature type="transmembrane region" description="Helical" evidence="6">
    <location>
        <begin position="32"/>
        <end position="53"/>
    </location>
</feature>
<accession>A0A345Z2D5</accession>
<dbReference type="KEGG" id="salx:SALLE_v1c00880"/>
<name>A0A345Z2D5_9MOLU</name>
<dbReference type="Proteomes" id="UP000254792">
    <property type="component" value="Chromosome"/>
</dbReference>
<evidence type="ECO:0000313" key="7">
    <source>
        <dbReference type="EMBL" id="AXK50764.1"/>
    </source>
</evidence>
<dbReference type="GO" id="GO:0005886">
    <property type="term" value="C:plasma membrane"/>
    <property type="evidence" value="ECO:0007669"/>
    <property type="project" value="UniProtKB-SubCell"/>
</dbReference>
<dbReference type="PANTHER" id="PTHR43370">
    <property type="entry name" value="SUGAR ABC TRANSPORTER INTEGRAL MEMBRANE PROTEIN-RELATED"/>
    <property type="match status" value="1"/>
</dbReference>
<dbReference type="OrthoDB" id="9792579at2"/>
<dbReference type="Pfam" id="PF02653">
    <property type="entry name" value="BPD_transp_2"/>
    <property type="match status" value="1"/>
</dbReference>
<evidence type="ECO:0000256" key="5">
    <source>
        <dbReference type="ARBA" id="ARBA00023136"/>
    </source>
</evidence>
<evidence type="ECO:0000256" key="4">
    <source>
        <dbReference type="ARBA" id="ARBA00022989"/>
    </source>
</evidence>
<evidence type="ECO:0000256" key="6">
    <source>
        <dbReference type="SAM" id="Phobius"/>
    </source>
</evidence>
<reference evidence="7 8" key="1">
    <citation type="submission" date="2018-07" db="EMBL/GenBank/DDBJ databases">
        <title>Complete genome sequence of Spiroplasma alleghenense PLHS-1 (ATCC 51752).</title>
        <authorList>
            <person name="Chou L."/>
            <person name="Lee T.-Y."/>
            <person name="Tsai Y.-M."/>
            <person name="Kuo C.-H."/>
        </authorList>
    </citation>
    <scope>NUCLEOTIDE SEQUENCE [LARGE SCALE GENOMIC DNA]</scope>
    <source>
        <strain evidence="7 8">PLHS-1</strain>
    </source>
</reference>
<dbReference type="AlphaFoldDB" id="A0A345Z2D5"/>
<feature type="transmembrane region" description="Helical" evidence="6">
    <location>
        <begin position="273"/>
        <end position="289"/>
    </location>
</feature>
<dbReference type="EMBL" id="CP031376">
    <property type="protein sequence ID" value="AXK50764.1"/>
    <property type="molecule type" value="Genomic_DNA"/>
</dbReference>
<dbReference type="GO" id="GO:0022857">
    <property type="term" value="F:transmembrane transporter activity"/>
    <property type="evidence" value="ECO:0007669"/>
    <property type="project" value="InterPro"/>
</dbReference>
<feature type="transmembrane region" description="Helical" evidence="6">
    <location>
        <begin position="6"/>
        <end position="25"/>
    </location>
</feature>
<feature type="transmembrane region" description="Helical" evidence="6">
    <location>
        <begin position="239"/>
        <end position="258"/>
    </location>
</feature>
<gene>
    <name evidence="7" type="ORF">SALLE_v1c00880</name>
</gene>
<evidence type="ECO:0000256" key="2">
    <source>
        <dbReference type="ARBA" id="ARBA00022475"/>
    </source>
</evidence>
<feature type="transmembrane region" description="Helical" evidence="6">
    <location>
        <begin position="189"/>
        <end position="209"/>
    </location>
</feature>
<feature type="transmembrane region" description="Helical" evidence="6">
    <location>
        <begin position="94"/>
        <end position="119"/>
    </location>
</feature>
<dbReference type="RefSeq" id="WP_115557693.1">
    <property type="nucleotide sequence ID" value="NZ_CP031376.1"/>
</dbReference>
<evidence type="ECO:0000256" key="1">
    <source>
        <dbReference type="ARBA" id="ARBA00004651"/>
    </source>
</evidence>
<evidence type="ECO:0000313" key="8">
    <source>
        <dbReference type="Proteomes" id="UP000254792"/>
    </source>
</evidence>
<dbReference type="PANTHER" id="PTHR43370:SF1">
    <property type="entry name" value="GUANOSINE ABC TRANSPORTER PERMEASE PROTEIN NUPQ"/>
    <property type="match status" value="1"/>
</dbReference>
<feature type="transmembrane region" description="Helical" evidence="6">
    <location>
        <begin position="215"/>
        <end position="232"/>
    </location>
</feature>
<organism evidence="7 8">
    <name type="scientific">Spiroplasma alleghenense</name>
    <dbReference type="NCBI Taxonomy" id="216931"/>
    <lineage>
        <taxon>Bacteria</taxon>
        <taxon>Bacillati</taxon>
        <taxon>Mycoplasmatota</taxon>
        <taxon>Mollicutes</taxon>
        <taxon>Entomoplasmatales</taxon>
        <taxon>Spiroplasmataceae</taxon>
        <taxon>Spiroplasma</taxon>
    </lineage>
</organism>
<proteinExistence type="predicted"/>
<comment type="subcellular location">
    <subcellularLocation>
        <location evidence="1">Cell membrane</location>
        <topology evidence="1">Multi-pass membrane protein</topology>
    </subcellularLocation>
</comment>
<keyword evidence="4 6" id="KW-1133">Transmembrane helix</keyword>
<sequence length="308" mass="32648">MLVAMIAFISGVFAIFLIASISGTLSERAGVVNISIEGFMTMGALSFAIAGSFMNSTGNSNWTQIIALVIAMGVSGLFALLHGYASIKLKSNQVVVGTAINILAQGIALYLATSGALGSDGTRIPTNYAMISFDNNANIFNLYLIIAILIASITGVFFTFTKIGKRYAACGENPHAVDAAGINVIKYRYIAIIISGMLAGLAGAMFVVVEISGSFRGSTAGWGFLALAIMIVGQWRVKYIVPSALLFSIMFGLGKYLWAINGVPESFATNQDLFKVLPFVGSLIVMVIFSKWSKAPKASGIPFDKSQR</sequence>
<dbReference type="InterPro" id="IPR001851">
    <property type="entry name" value="ABC_transp_permease"/>
</dbReference>
<keyword evidence="3 6" id="KW-0812">Transmembrane</keyword>
<feature type="transmembrane region" description="Helical" evidence="6">
    <location>
        <begin position="139"/>
        <end position="160"/>
    </location>
</feature>
<keyword evidence="2" id="KW-1003">Cell membrane</keyword>
<evidence type="ECO:0000256" key="3">
    <source>
        <dbReference type="ARBA" id="ARBA00022692"/>
    </source>
</evidence>
<keyword evidence="5 6" id="KW-0472">Membrane</keyword>
<keyword evidence="8" id="KW-1185">Reference proteome</keyword>